<dbReference type="InterPro" id="IPR050769">
    <property type="entry name" value="NAT_camello-type"/>
</dbReference>
<evidence type="ECO:0000256" key="1">
    <source>
        <dbReference type="ARBA" id="ARBA00022679"/>
    </source>
</evidence>
<name>A0A8X8H0F6_9RHOB</name>
<keyword evidence="1" id="KW-0808">Transferase</keyword>
<dbReference type="EMBL" id="WHUT02000003">
    <property type="protein sequence ID" value="NUB43919.1"/>
    <property type="molecule type" value="Genomic_DNA"/>
</dbReference>
<dbReference type="InterPro" id="IPR016181">
    <property type="entry name" value="Acyl_CoA_acyltransferase"/>
</dbReference>
<dbReference type="SUPFAM" id="SSF55729">
    <property type="entry name" value="Acyl-CoA N-acyltransferases (Nat)"/>
    <property type="match status" value="1"/>
</dbReference>
<dbReference type="PANTHER" id="PTHR13947">
    <property type="entry name" value="GNAT FAMILY N-ACETYLTRANSFERASE"/>
    <property type="match status" value="1"/>
</dbReference>
<dbReference type="PROSITE" id="PS51186">
    <property type="entry name" value="GNAT"/>
    <property type="match status" value="1"/>
</dbReference>
<dbReference type="CDD" id="cd04301">
    <property type="entry name" value="NAT_SF"/>
    <property type="match status" value="1"/>
</dbReference>
<keyword evidence="4" id="KW-1185">Reference proteome</keyword>
<dbReference type="Pfam" id="PF00583">
    <property type="entry name" value="Acetyltransf_1"/>
    <property type="match status" value="1"/>
</dbReference>
<dbReference type="RefSeq" id="WP_152824945.1">
    <property type="nucleotide sequence ID" value="NZ_WHUT02000003.1"/>
</dbReference>
<evidence type="ECO:0000313" key="3">
    <source>
        <dbReference type="EMBL" id="NUB43919.1"/>
    </source>
</evidence>
<accession>A0A8X8H0F6</accession>
<gene>
    <name evidence="3" type="ORF">GEU84_005975</name>
</gene>
<feature type="domain" description="N-acetyltransferase" evidence="2">
    <location>
        <begin position="7"/>
        <end position="163"/>
    </location>
</feature>
<reference evidence="3" key="1">
    <citation type="submission" date="2020-05" db="EMBL/GenBank/DDBJ databases">
        <title>Fertoebacter nigrum gen. nov., sp. nov., a new member of the family Rhodobacteraceae.</title>
        <authorList>
            <person name="Szuroczki S."/>
            <person name="Abbaszade G."/>
            <person name="Buni D."/>
            <person name="Schumann P."/>
            <person name="Toth E."/>
        </authorList>
    </citation>
    <scope>NUCLEOTIDE SEQUENCE</scope>
    <source>
        <strain evidence="3">RG-N-1a</strain>
    </source>
</reference>
<dbReference type="PANTHER" id="PTHR13947:SF37">
    <property type="entry name" value="LD18367P"/>
    <property type="match status" value="1"/>
</dbReference>
<dbReference type="InterPro" id="IPR000182">
    <property type="entry name" value="GNAT_dom"/>
</dbReference>
<dbReference type="AlphaFoldDB" id="A0A8X8H0F6"/>
<proteinExistence type="predicted"/>
<organism evidence="3 4">
    <name type="scientific">Fertoeibacter niger</name>
    <dbReference type="NCBI Taxonomy" id="2656921"/>
    <lineage>
        <taxon>Bacteria</taxon>
        <taxon>Pseudomonadati</taxon>
        <taxon>Pseudomonadota</taxon>
        <taxon>Alphaproteobacteria</taxon>
        <taxon>Rhodobacterales</taxon>
        <taxon>Paracoccaceae</taxon>
        <taxon>Fertoeibacter</taxon>
    </lineage>
</organism>
<sequence length="163" mass="17983">MDSAAGITLHDLAIGDAGWIIARHAELYAADEGFDATFEALVAEVMAAYIRNHDPTRERAFIAWKGGRRLGSIICVRQSDDVAKLRLFLLEPAARGLGLGRALLRANMDFARAARYSRMVLWTHESHRAACALYARAGFSLAESHPVRSFGVDLVEQTWAIDL</sequence>
<dbReference type="GO" id="GO:0008080">
    <property type="term" value="F:N-acetyltransferase activity"/>
    <property type="evidence" value="ECO:0007669"/>
    <property type="project" value="InterPro"/>
</dbReference>
<evidence type="ECO:0000313" key="4">
    <source>
        <dbReference type="Proteomes" id="UP000484076"/>
    </source>
</evidence>
<dbReference type="Proteomes" id="UP000484076">
    <property type="component" value="Unassembled WGS sequence"/>
</dbReference>
<dbReference type="Gene3D" id="3.40.630.30">
    <property type="match status" value="1"/>
</dbReference>
<evidence type="ECO:0000259" key="2">
    <source>
        <dbReference type="PROSITE" id="PS51186"/>
    </source>
</evidence>
<protein>
    <submittedName>
        <fullName evidence="3">GNAT family N-acetyltransferase</fullName>
    </submittedName>
</protein>
<comment type="caution">
    <text evidence="3">The sequence shown here is derived from an EMBL/GenBank/DDBJ whole genome shotgun (WGS) entry which is preliminary data.</text>
</comment>